<feature type="region of interest" description="Disordered" evidence="1">
    <location>
        <begin position="339"/>
        <end position="371"/>
    </location>
</feature>
<accession>A0AAD3H569</accession>
<organism evidence="2 3">
    <name type="scientific">Chaetoceros tenuissimus</name>
    <dbReference type="NCBI Taxonomy" id="426638"/>
    <lineage>
        <taxon>Eukaryota</taxon>
        <taxon>Sar</taxon>
        <taxon>Stramenopiles</taxon>
        <taxon>Ochrophyta</taxon>
        <taxon>Bacillariophyta</taxon>
        <taxon>Coscinodiscophyceae</taxon>
        <taxon>Chaetocerotophycidae</taxon>
        <taxon>Chaetocerotales</taxon>
        <taxon>Chaetocerotaceae</taxon>
        <taxon>Chaetoceros</taxon>
    </lineage>
</organism>
<feature type="region of interest" description="Disordered" evidence="1">
    <location>
        <begin position="106"/>
        <end position="135"/>
    </location>
</feature>
<evidence type="ECO:0000256" key="1">
    <source>
        <dbReference type="SAM" id="MobiDB-lite"/>
    </source>
</evidence>
<feature type="compositionally biased region" description="Basic and acidic residues" evidence="1">
    <location>
        <begin position="119"/>
        <end position="130"/>
    </location>
</feature>
<dbReference type="Proteomes" id="UP001054902">
    <property type="component" value="Unassembled WGS sequence"/>
</dbReference>
<reference evidence="2 3" key="1">
    <citation type="journal article" date="2021" name="Sci. Rep.">
        <title>The genome of the diatom Chaetoceros tenuissimus carries an ancient integrated fragment of an extant virus.</title>
        <authorList>
            <person name="Hongo Y."/>
            <person name="Kimura K."/>
            <person name="Takaki Y."/>
            <person name="Yoshida Y."/>
            <person name="Baba S."/>
            <person name="Kobayashi G."/>
            <person name="Nagasaki K."/>
            <person name="Hano T."/>
            <person name="Tomaru Y."/>
        </authorList>
    </citation>
    <scope>NUCLEOTIDE SEQUENCE [LARGE SCALE GENOMIC DNA]</scope>
    <source>
        <strain evidence="2 3">NIES-3715</strain>
    </source>
</reference>
<evidence type="ECO:0000313" key="3">
    <source>
        <dbReference type="Proteomes" id="UP001054902"/>
    </source>
</evidence>
<keyword evidence="3" id="KW-1185">Reference proteome</keyword>
<feature type="compositionally biased region" description="Low complexity" evidence="1">
    <location>
        <begin position="339"/>
        <end position="360"/>
    </location>
</feature>
<sequence>MPFSSNPLGSGGGQGRFKEILLVTTSKASELSIMTYFNGMRMANDANSVQTAHAIVTLLTDMSCAEAVTSSSAHTQKWKDATMNFFADTGPLCAFDQWTDRPYSKLRTQASGCQSQPQRKKESQQRERRVNRNNVELNAGLQPAAPVVNRTATVTPLQLQICRQREKSLASRKQIAKELVGCSKVLLLLGLLPRSLYLIRAVLLQSDWFLDLLLLQQTLVEELEIKMKTLQMLLKHSVLVAILLWYTSKDHQQDTKIKSITLAKGHTQSCDAMMRLNTTVASLGSGREIANQAQALNSLASSAQVLIGLNITNQAAFSTILGTQMNHIQNAKADGLYARNNNRNGNSTGNGNGNENAATGNGNGNGNVTGI</sequence>
<feature type="compositionally biased region" description="Gly residues" evidence="1">
    <location>
        <begin position="361"/>
        <end position="371"/>
    </location>
</feature>
<dbReference type="AlphaFoldDB" id="A0AAD3H569"/>
<protein>
    <submittedName>
        <fullName evidence="2">Uncharacterized protein</fullName>
    </submittedName>
</protein>
<dbReference type="EMBL" id="BLLK01000039">
    <property type="protein sequence ID" value="GFH50433.1"/>
    <property type="molecule type" value="Genomic_DNA"/>
</dbReference>
<name>A0AAD3H569_9STRA</name>
<comment type="caution">
    <text evidence="2">The sequence shown here is derived from an EMBL/GenBank/DDBJ whole genome shotgun (WGS) entry which is preliminary data.</text>
</comment>
<proteinExistence type="predicted"/>
<evidence type="ECO:0000313" key="2">
    <source>
        <dbReference type="EMBL" id="GFH50433.1"/>
    </source>
</evidence>
<gene>
    <name evidence="2" type="ORF">CTEN210_06909</name>
</gene>